<evidence type="ECO:0000313" key="2">
    <source>
        <dbReference type="Proteomes" id="UP000003416"/>
    </source>
</evidence>
<accession>F3PS29</accession>
<gene>
    <name evidence="1" type="ORF">HMPREF9446_01533</name>
</gene>
<dbReference type="AlphaFoldDB" id="F3PS29"/>
<evidence type="ECO:0000313" key="1">
    <source>
        <dbReference type="EMBL" id="EGF57920.1"/>
    </source>
</evidence>
<dbReference type="HOGENOM" id="CLU_2858318_0_0_10"/>
<protein>
    <submittedName>
        <fullName evidence="1">Uncharacterized protein</fullName>
    </submittedName>
</protein>
<sequence>MMDEPLLDGAGQSNAYIIGPEIGPNGKYHMMWRDIFERMFNRDNMIKMFNKERLQAIVKELWDC</sequence>
<keyword evidence="2" id="KW-1185">Reference proteome</keyword>
<dbReference type="Proteomes" id="UP000003416">
    <property type="component" value="Unassembled WGS sequence"/>
</dbReference>
<comment type="caution">
    <text evidence="1">The sequence shown here is derived from an EMBL/GenBank/DDBJ whole genome shotgun (WGS) entry which is preliminary data.</text>
</comment>
<dbReference type="STRING" id="763034.HMPREF9446_01533"/>
<dbReference type="EMBL" id="AFBN01000027">
    <property type="protein sequence ID" value="EGF57920.1"/>
    <property type="molecule type" value="Genomic_DNA"/>
</dbReference>
<organism evidence="1 2">
    <name type="scientific">Bacteroides fluxus YIT 12057</name>
    <dbReference type="NCBI Taxonomy" id="763034"/>
    <lineage>
        <taxon>Bacteria</taxon>
        <taxon>Pseudomonadati</taxon>
        <taxon>Bacteroidota</taxon>
        <taxon>Bacteroidia</taxon>
        <taxon>Bacteroidales</taxon>
        <taxon>Bacteroidaceae</taxon>
        <taxon>Bacteroides</taxon>
    </lineage>
</organism>
<proteinExistence type="predicted"/>
<name>F3PS29_9BACE</name>
<reference evidence="1 2" key="1">
    <citation type="submission" date="2011-02" db="EMBL/GenBank/DDBJ databases">
        <authorList>
            <person name="Weinstock G."/>
            <person name="Sodergren E."/>
            <person name="Clifton S."/>
            <person name="Fulton L."/>
            <person name="Fulton B."/>
            <person name="Courtney L."/>
            <person name="Fronick C."/>
            <person name="Harrison M."/>
            <person name="Strong C."/>
            <person name="Farmer C."/>
            <person name="Delahaunty K."/>
            <person name="Markovic C."/>
            <person name="Hall O."/>
            <person name="Minx P."/>
            <person name="Tomlinson C."/>
            <person name="Mitreva M."/>
            <person name="Hou S."/>
            <person name="Chen J."/>
            <person name="Wollam A."/>
            <person name="Pepin K.H."/>
            <person name="Johnson M."/>
            <person name="Bhonagiri V."/>
            <person name="Zhang X."/>
            <person name="Suruliraj S."/>
            <person name="Warren W."/>
            <person name="Chinwalla A."/>
            <person name="Mardis E.R."/>
            <person name="Wilson R.K."/>
        </authorList>
    </citation>
    <scope>NUCLEOTIDE SEQUENCE [LARGE SCALE GENOMIC DNA]</scope>
    <source>
        <strain evidence="1 2">YIT 12057</strain>
    </source>
</reference>